<accession>A0A562Q5H5</accession>
<evidence type="ECO:0000313" key="6">
    <source>
        <dbReference type="Proteomes" id="UP000437862"/>
    </source>
</evidence>
<evidence type="ECO:0000256" key="2">
    <source>
        <dbReference type="SAM" id="SignalP"/>
    </source>
</evidence>
<keyword evidence="6" id="KW-1185">Reference proteome</keyword>
<dbReference type="PROSITE" id="PS51257">
    <property type="entry name" value="PROKAR_LIPOPROTEIN"/>
    <property type="match status" value="1"/>
</dbReference>
<proteinExistence type="predicted"/>
<dbReference type="AlphaFoldDB" id="A0A562Q5H5"/>
<dbReference type="EMBL" id="CP046904">
    <property type="protein sequence ID" value="QGZ41471.1"/>
    <property type="molecule type" value="Genomic_DNA"/>
</dbReference>
<feature type="chain" id="PRO_5043624421" description="Lipoprotein" evidence="2">
    <location>
        <begin position="18"/>
        <end position="81"/>
    </location>
</feature>
<reference evidence="3 6" key="3">
    <citation type="submission" date="2019-12" db="EMBL/GenBank/DDBJ databases">
        <title>Draft Genome Sequences of Six Type Strains of the Genus Massilia.</title>
        <authorList>
            <person name="Miess H."/>
            <person name="Frediansyah A."/>
            <person name="Goeker M."/>
            <person name="Gross H."/>
        </authorList>
    </citation>
    <scope>NUCLEOTIDE SEQUENCE [LARGE SCALE GENOMIC DNA]</scope>
    <source>
        <strain evidence="3 6">DSM 26639</strain>
    </source>
</reference>
<dbReference type="RefSeq" id="WP_145872860.1">
    <property type="nucleotide sequence ID" value="NZ_CP046904.1"/>
</dbReference>
<feature type="region of interest" description="Disordered" evidence="1">
    <location>
        <begin position="19"/>
        <end position="81"/>
    </location>
</feature>
<feature type="compositionally biased region" description="Low complexity" evidence="1">
    <location>
        <begin position="19"/>
        <end position="28"/>
    </location>
</feature>
<reference evidence="4 5" key="1">
    <citation type="journal article" date="2015" name="Stand. Genomic Sci.">
        <title>Genomic Encyclopedia of Bacterial and Archaeal Type Strains, Phase III: the genomes of soil and plant-associated and newly described type strains.</title>
        <authorList>
            <person name="Whitman W.B."/>
            <person name="Woyke T."/>
            <person name="Klenk H.P."/>
            <person name="Zhou Y."/>
            <person name="Lilburn T.G."/>
            <person name="Beck B.J."/>
            <person name="De Vos P."/>
            <person name="Vandamme P."/>
            <person name="Eisen J.A."/>
            <person name="Garrity G."/>
            <person name="Hugenholtz P."/>
            <person name="Kyrpides N.C."/>
        </authorList>
    </citation>
    <scope>NUCLEOTIDE SEQUENCE [LARGE SCALE GENOMIC DNA]</scope>
    <source>
        <strain evidence="4 5">CGMCC 1.10685</strain>
    </source>
</reference>
<dbReference type="Proteomes" id="UP000437862">
    <property type="component" value="Chromosome"/>
</dbReference>
<reference evidence="4" key="2">
    <citation type="submission" date="2019-07" db="EMBL/GenBank/DDBJ databases">
        <authorList>
            <person name="Whitman W."/>
            <person name="Huntemann M."/>
            <person name="Clum A."/>
            <person name="Pillay M."/>
            <person name="Palaniappan K."/>
            <person name="Varghese N."/>
            <person name="Mikhailova N."/>
            <person name="Stamatis D."/>
            <person name="Reddy T."/>
            <person name="Daum C."/>
            <person name="Shapiro N."/>
            <person name="Ivanova N."/>
            <person name="Kyrpides N."/>
            <person name="Woyke T."/>
        </authorList>
    </citation>
    <scope>NUCLEOTIDE SEQUENCE</scope>
    <source>
        <strain evidence="4">CGMCC 1.10685</strain>
    </source>
</reference>
<organism evidence="4 5">
    <name type="scientific">Pseudoduganella flava</name>
    <dbReference type="NCBI Taxonomy" id="871742"/>
    <lineage>
        <taxon>Bacteria</taxon>
        <taxon>Pseudomonadati</taxon>
        <taxon>Pseudomonadota</taxon>
        <taxon>Betaproteobacteria</taxon>
        <taxon>Burkholderiales</taxon>
        <taxon>Oxalobacteraceae</taxon>
        <taxon>Telluria group</taxon>
        <taxon>Pseudoduganella</taxon>
    </lineage>
</organism>
<name>A0A562Q5H5_9BURK</name>
<sequence>MRTLVVLASIAVLAGCAAPEPAPRMAAADGAPVATAQKRPLTGSRLSRSTMDRSLRTIGQQELDSEHPITSLGNEVGPRNN</sequence>
<keyword evidence="2" id="KW-0732">Signal</keyword>
<evidence type="ECO:0000313" key="4">
    <source>
        <dbReference type="EMBL" id="TWI51430.1"/>
    </source>
</evidence>
<dbReference type="EMBL" id="VLKW01000001">
    <property type="protein sequence ID" value="TWI51430.1"/>
    <property type="molecule type" value="Genomic_DNA"/>
</dbReference>
<evidence type="ECO:0000256" key="1">
    <source>
        <dbReference type="SAM" id="MobiDB-lite"/>
    </source>
</evidence>
<evidence type="ECO:0000313" key="3">
    <source>
        <dbReference type="EMBL" id="QGZ41471.1"/>
    </source>
</evidence>
<protein>
    <recommendedName>
        <fullName evidence="7">Lipoprotein</fullName>
    </recommendedName>
</protein>
<evidence type="ECO:0000313" key="5">
    <source>
        <dbReference type="Proteomes" id="UP000315112"/>
    </source>
</evidence>
<evidence type="ECO:0008006" key="7">
    <source>
        <dbReference type="Google" id="ProtNLM"/>
    </source>
</evidence>
<dbReference type="Proteomes" id="UP000315112">
    <property type="component" value="Unassembled WGS sequence"/>
</dbReference>
<gene>
    <name evidence="3" type="ORF">GO485_22010</name>
    <name evidence="4" type="ORF">IP92_00415</name>
</gene>
<feature type="signal peptide" evidence="2">
    <location>
        <begin position="1"/>
        <end position="17"/>
    </location>
</feature>